<feature type="compositionally biased region" description="Basic and acidic residues" evidence="1">
    <location>
        <begin position="223"/>
        <end position="235"/>
    </location>
</feature>
<organism evidence="2 3">
    <name type="scientific">Tetranychus urticae</name>
    <name type="common">Two-spotted spider mite</name>
    <dbReference type="NCBI Taxonomy" id="32264"/>
    <lineage>
        <taxon>Eukaryota</taxon>
        <taxon>Metazoa</taxon>
        <taxon>Ecdysozoa</taxon>
        <taxon>Arthropoda</taxon>
        <taxon>Chelicerata</taxon>
        <taxon>Arachnida</taxon>
        <taxon>Acari</taxon>
        <taxon>Acariformes</taxon>
        <taxon>Trombidiformes</taxon>
        <taxon>Prostigmata</taxon>
        <taxon>Eleutherengona</taxon>
        <taxon>Raphignathae</taxon>
        <taxon>Tetranychoidea</taxon>
        <taxon>Tetranychidae</taxon>
        <taxon>Tetranychus</taxon>
    </lineage>
</organism>
<reference evidence="2" key="2">
    <citation type="submission" date="2015-06" db="UniProtKB">
        <authorList>
            <consortium name="EnsemblMetazoa"/>
        </authorList>
    </citation>
    <scope>IDENTIFICATION</scope>
</reference>
<evidence type="ECO:0000313" key="3">
    <source>
        <dbReference type="Proteomes" id="UP000015104"/>
    </source>
</evidence>
<proteinExistence type="predicted"/>
<dbReference type="AlphaFoldDB" id="T1JX71"/>
<dbReference type="Proteomes" id="UP000015104">
    <property type="component" value="Unassembled WGS sequence"/>
</dbReference>
<name>T1JX71_TETUR</name>
<evidence type="ECO:0000313" key="2">
    <source>
        <dbReference type="EnsemblMetazoa" id="tetur02g10910.1"/>
    </source>
</evidence>
<accession>T1JX71</accession>
<dbReference type="EMBL" id="CAEY01000824">
    <property type="status" value="NOT_ANNOTATED_CDS"/>
    <property type="molecule type" value="Genomic_DNA"/>
</dbReference>
<keyword evidence="3" id="KW-1185">Reference proteome</keyword>
<sequence length="370" mass="42838">MDDPNYKMKNMYSSVSPSEIALRCTILDLCQRLKRTEVLCDYYEQCRNELVSDCIRLRQERDYYLMAHRNHLQKAEASKPKINQVNNQNTGPKLDNKLNQVKKQPSFSFEKEIDFPKTAEVDDNYEEIAKRLIAQFREEMEEIRRASMNGSQTVNTSEPSTGSNQHLQNLNPLHFTMTAFMGRRGNDPASNYNVDYGEKILIYDVLDDVQKGPKFYHSNQGITKKDSTENDKLTHYDGLSSAYQRNQQGHARQRNTSTHNNGFPKEEEQNILKDTPTIIEVNSNRDIYSNQTGDAGVDAAPQVPSNSEADQYIDLCYKLLKSSINDFDTLTRMLMNQNEKLRKLKGKQLRSYFKRQLDQNNETTSNTKRP</sequence>
<feature type="region of interest" description="Disordered" evidence="1">
    <location>
        <begin position="214"/>
        <end position="273"/>
    </location>
</feature>
<protein>
    <submittedName>
        <fullName evidence="2">Uncharacterized protein</fullName>
    </submittedName>
</protein>
<feature type="compositionally biased region" description="Polar residues" evidence="1">
    <location>
        <begin position="241"/>
        <end position="261"/>
    </location>
</feature>
<dbReference type="EnsemblMetazoa" id="tetur02g10910.1">
    <property type="protein sequence ID" value="tetur02g10910.1"/>
    <property type="gene ID" value="tetur02g10910"/>
</dbReference>
<dbReference type="HOGENOM" id="CLU_1108322_0_0_1"/>
<reference evidence="3" key="1">
    <citation type="submission" date="2011-08" db="EMBL/GenBank/DDBJ databases">
        <authorList>
            <person name="Rombauts S."/>
        </authorList>
    </citation>
    <scope>NUCLEOTIDE SEQUENCE</scope>
    <source>
        <strain evidence="3">London</strain>
    </source>
</reference>
<evidence type="ECO:0000256" key="1">
    <source>
        <dbReference type="SAM" id="MobiDB-lite"/>
    </source>
</evidence>